<feature type="transmembrane region" description="Helical" evidence="7">
    <location>
        <begin position="133"/>
        <end position="151"/>
    </location>
</feature>
<evidence type="ECO:0000256" key="1">
    <source>
        <dbReference type="ARBA" id="ARBA00004651"/>
    </source>
</evidence>
<keyword evidence="4 7" id="KW-1133">Transmembrane helix</keyword>
<feature type="transmembrane region" description="Helical" evidence="7">
    <location>
        <begin position="219"/>
        <end position="241"/>
    </location>
</feature>
<dbReference type="PANTHER" id="PTHR42718:SF9">
    <property type="entry name" value="MAJOR FACILITATOR SUPERFAMILY MULTIDRUG TRANSPORTER MFSC"/>
    <property type="match status" value="1"/>
</dbReference>
<evidence type="ECO:0000313" key="9">
    <source>
        <dbReference type="EMBL" id="PTL58274.1"/>
    </source>
</evidence>
<evidence type="ECO:0000256" key="7">
    <source>
        <dbReference type="SAM" id="Phobius"/>
    </source>
</evidence>
<feature type="domain" description="Major facilitator superfamily (MFS) profile" evidence="8">
    <location>
        <begin position="6"/>
        <end position="458"/>
    </location>
</feature>
<organism evidence="9 10">
    <name type="scientific">Paraconexibacter algicola</name>
    <dbReference type="NCBI Taxonomy" id="2133960"/>
    <lineage>
        <taxon>Bacteria</taxon>
        <taxon>Bacillati</taxon>
        <taxon>Actinomycetota</taxon>
        <taxon>Thermoleophilia</taxon>
        <taxon>Solirubrobacterales</taxon>
        <taxon>Paraconexibacteraceae</taxon>
        <taxon>Paraconexibacter</taxon>
    </lineage>
</organism>
<evidence type="ECO:0000256" key="3">
    <source>
        <dbReference type="ARBA" id="ARBA00022692"/>
    </source>
</evidence>
<dbReference type="InterPro" id="IPR011701">
    <property type="entry name" value="MFS"/>
</dbReference>
<gene>
    <name evidence="9" type="ORF">C7Y72_00730</name>
</gene>
<feature type="transmembrane region" description="Helical" evidence="7">
    <location>
        <begin position="163"/>
        <end position="182"/>
    </location>
</feature>
<feature type="transmembrane region" description="Helical" evidence="7">
    <location>
        <begin position="105"/>
        <end position="121"/>
    </location>
</feature>
<accession>A0A2T4UG99</accession>
<dbReference type="Pfam" id="PF07690">
    <property type="entry name" value="MFS_1"/>
    <property type="match status" value="1"/>
</dbReference>
<evidence type="ECO:0000256" key="4">
    <source>
        <dbReference type="ARBA" id="ARBA00022989"/>
    </source>
</evidence>
<keyword evidence="3 7" id="KW-0812">Transmembrane</keyword>
<evidence type="ECO:0000256" key="6">
    <source>
        <dbReference type="SAM" id="MobiDB-lite"/>
    </source>
</evidence>
<dbReference type="InterPro" id="IPR020846">
    <property type="entry name" value="MFS_dom"/>
</dbReference>
<feature type="transmembrane region" description="Helical" evidence="7">
    <location>
        <begin position="46"/>
        <end position="64"/>
    </location>
</feature>
<dbReference type="InterPro" id="IPR036259">
    <property type="entry name" value="MFS_trans_sf"/>
</dbReference>
<sequence length="488" mass="48442">MSAGRRTALLLPTLLLTTIVTAVISSLGAPLVPLVADDLGVALSDAQWSLTAALLVGAVSAPVLGRLGDGPHRREALARGLGLVALGCVVAAVAGSLGVLVAGRALQGLGLGLIPLAMAVARHGLPTARITPAIALLSVSAAAGIGVGYPVSGLVAERFGLAGAYWFGAAFAGVALALVLAVVPSSRGERAPALDGRGALVLAGALVALLLAIGQGESWGWTSATVLALAAAAALLLALWVPLQLRTAAPLVELRLLRHPAVLTANGCALVLGAALYIDLSIVTAFVQAPSAGGYGFDATVLAAGLCLVPFSVMSVVASRLLPALGARIGQAGILPLGCLICGLAGVVFALGHSALWEVFVLMGIVGIGMGLTFAAIPGMIVAAVPQEETGSAMGFYQVVRYVGFSVGSAATAAVLAAHTPSGARLPTVTGFETAAWASVALCVAAALAARVLPRRARGARPDGQAGTADPRRARPETGAARLVGPRG</sequence>
<dbReference type="Proteomes" id="UP000240739">
    <property type="component" value="Unassembled WGS sequence"/>
</dbReference>
<comment type="caution">
    <text evidence="9">The sequence shown here is derived from an EMBL/GenBank/DDBJ whole genome shotgun (WGS) entry which is preliminary data.</text>
</comment>
<keyword evidence="10" id="KW-1185">Reference proteome</keyword>
<comment type="subcellular location">
    <subcellularLocation>
        <location evidence="1">Cell membrane</location>
        <topology evidence="1">Multi-pass membrane protein</topology>
    </subcellularLocation>
</comment>
<reference evidence="9 10" key="1">
    <citation type="submission" date="2018-03" db="EMBL/GenBank/DDBJ databases">
        <title>Aquarubrobacter algicola gen. nov., sp. nov., a novel actinobacterium isolated from shallow eutrophic lake during the end of cyanobacterial harmful algal blooms.</title>
        <authorList>
            <person name="Chun S.J."/>
        </authorList>
    </citation>
    <scope>NUCLEOTIDE SEQUENCE [LARGE SCALE GENOMIC DNA]</scope>
    <source>
        <strain evidence="9 10">Seoho-28</strain>
    </source>
</reference>
<feature type="transmembrane region" description="Helical" evidence="7">
    <location>
        <begin position="194"/>
        <end position="213"/>
    </location>
</feature>
<feature type="transmembrane region" description="Helical" evidence="7">
    <location>
        <begin position="334"/>
        <end position="353"/>
    </location>
</feature>
<protein>
    <submittedName>
        <fullName evidence="9">MFS transporter</fullName>
    </submittedName>
</protein>
<feature type="transmembrane region" description="Helical" evidence="7">
    <location>
        <begin position="359"/>
        <end position="387"/>
    </location>
</feature>
<evidence type="ECO:0000256" key="5">
    <source>
        <dbReference type="ARBA" id="ARBA00023136"/>
    </source>
</evidence>
<dbReference type="OrthoDB" id="4484751at2"/>
<dbReference type="EMBL" id="PYYB01000001">
    <property type="protein sequence ID" value="PTL58274.1"/>
    <property type="molecule type" value="Genomic_DNA"/>
</dbReference>
<keyword evidence="5 7" id="KW-0472">Membrane</keyword>
<dbReference type="Gene3D" id="1.20.1250.20">
    <property type="entry name" value="MFS general substrate transporter like domains"/>
    <property type="match status" value="2"/>
</dbReference>
<dbReference type="RefSeq" id="WP_107566712.1">
    <property type="nucleotide sequence ID" value="NZ_PYYB01000001.1"/>
</dbReference>
<feature type="transmembrane region" description="Helical" evidence="7">
    <location>
        <begin position="76"/>
        <end position="99"/>
    </location>
</feature>
<feature type="transmembrane region" description="Helical" evidence="7">
    <location>
        <begin position="262"/>
        <end position="287"/>
    </location>
</feature>
<evidence type="ECO:0000259" key="8">
    <source>
        <dbReference type="PROSITE" id="PS50850"/>
    </source>
</evidence>
<evidence type="ECO:0000256" key="2">
    <source>
        <dbReference type="ARBA" id="ARBA00022448"/>
    </source>
</evidence>
<keyword evidence="2" id="KW-0813">Transport</keyword>
<feature type="transmembrane region" description="Helical" evidence="7">
    <location>
        <begin position="299"/>
        <end position="322"/>
    </location>
</feature>
<dbReference type="GO" id="GO:0022857">
    <property type="term" value="F:transmembrane transporter activity"/>
    <property type="evidence" value="ECO:0007669"/>
    <property type="project" value="InterPro"/>
</dbReference>
<evidence type="ECO:0000313" key="10">
    <source>
        <dbReference type="Proteomes" id="UP000240739"/>
    </source>
</evidence>
<proteinExistence type="predicted"/>
<dbReference type="PANTHER" id="PTHR42718">
    <property type="entry name" value="MAJOR FACILITATOR SUPERFAMILY MULTIDRUG TRANSPORTER MFSC"/>
    <property type="match status" value="1"/>
</dbReference>
<feature type="transmembrane region" description="Helical" evidence="7">
    <location>
        <begin position="434"/>
        <end position="453"/>
    </location>
</feature>
<name>A0A2T4UG99_9ACTN</name>
<dbReference type="AlphaFoldDB" id="A0A2T4UG99"/>
<dbReference type="SUPFAM" id="SSF103473">
    <property type="entry name" value="MFS general substrate transporter"/>
    <property type="match status" value="2"/>
</dbReference>
<dbReference type="GO" id="GO:0005886">
    <property type="term" value="C:plasma membrane"/>
    <property type="evidence" value="ECO:0007669"/>
    <property type="project" value="UniProtKB-SubCell"/>
</dbReference>
<dbReference type="PROSITE" id="PS50850">
    <property type="entry name" value="MFS"/>
    <property type="match status" value="1"/>
</dbReference>
<feature type="region of interest" description="Disordered" evidence="6">
    <location>
        <begin position="459"/>
        <end position="488"/>
    </location>
</feature>
<feature type="transmembrane region" description="Helical" evidence="7">
    <location>
        <begin position="399"/>
        <end position="419"/>
    </location>
</feature>